<feature type="compositionally biased region" description="Polar residues" evidence="1">
    <location>
        <begin position="7"/>
        <end position="16"/>
    </location>
</feature>
<dbReference type="AlphaFoldDB" id="A0A8X6GSG1"/>
<dbReference type="GO" id="GO:0000070">
    <property type="term" value="P:mitotic sister chromatid segregation"/>
    <property type="evidence" value="ECO:0007669"/>
    <property type="project" value="InterPro"/>
</dbReference>
<comment type="caution">
    <text evidence="2">The sequence shown here is derived from an EMBL/GenBank/DDBJ whole genome shotgun (WGS) entry which is preliminary data.</text>
</comment>
<feature type="region of interest" description="Disordered" evidence="1">
    <location>
        <begin position="1"/>
        <end position="27"/>
    </location>
</feature>
<dbReference type="GO" id="GO:0000444">
    <property type="term" value="C:MIS12/MIND type complex"/>
    <property type="evidence" value="ECO:0007669"/>
    <property type="project" value="TreeGrafter"/>
</dbReference>
<dbReference type="OrthoDB" id="6429556at2759"/>
<evidence type="ECO:0000313" key="2">
    <source>
        <dbReference type="EMBL" id="GFR10426.1"/>
    </source>
</evidence>
<feature type="compositionally biased region" description="Basic and acidic residues" evidence="1">
    <location>
        <begin position="18"/>
        <end position="27"/>
    </location>
</feature>
<gene>
    <name evidence="2" type="primary">AVEN_192385_1</name>
    <name evidence="2" type="ORF">TNCT_85451</name>
</gene>
<dbReference type="InterPro" id="IPR013950">
    <property type="entry name" value="Mis14/Nsl1"/>
</dbReference>
<name>A0A8X6GSG1_TRICU</name>
<proteinExistence type="predicted"/>
<dbReference type="EMBL" id="BMAO01026535">
    <property type="protein sequence ID" value="GFR10426.1"/>
    <property type="molecule type" value="Genomic_DNA"/>
</dbReference>
<dbReference type="PANTHER" id="PTHR31749">
    <property type="entry name" value="KINETOCHORE-ASSOCIATED PROTEIN NSL1 HOMOLOG"/>
    <property type="match status" value="1"/>
</dbReference>
<reference evidence="2" key="1">
    <citation type="submission" date="2020-07" db="EMBL/GenBank/DDBJ databases">
        <title>Multicomponent nature underlies the extraordinary mechanical properties of spider dragline silk.</title>
        <authorList>
            <person name="Kono N."/>
            <person name="Nakamura H."/>
            <person name="Mori M."/>
            <person name="Yoshida Y."/>
            <person name="Ohtoshi R."/>
            <person name="Malay A.D."/>
            <person name="Moran D.A.P."/>
            <person name="Tomita M."/>
            <person name="Numata K."/>
            <person name="Arakawa K."/>
        </authorList>
    </citation>
    <scope>NUCLEOTIDE SEQUENCE</scope>
</reference>
<organism evidence="2 3">
    <name type="scientific">Trichonephila clavata</name>
    <name type="common">Joro spider</name>
    <name type="synonym">Nephila clavata</name>
    <dbReference type="NCBI Taxonomy" id="2740835"/>
    <lineage>
        <taxon>Eukaryota</taxon>
        <taxon>Metazoa</taxon>
        <taxon>Ecdysozoa</taxon>
        <taxon>Arthropoda</taxon>
        <taxon>Chelicerata</taxon>
        <taxon>Arachnida</taxon>
        <taxon>Araneae</taxon>
        <taxon>Araneomorphae</taxon>
        <taxon>Entelegynae</taxon>
        <taxon>Araneoidea</taxon>
        <taxon>Nephilidae</taxon>
        <taxon>Trichonephila</taxon>
    </lineage>
</organism>
<dbReference type="Proteomes" id="UP000887116">
    <property type="component" value="Unassembled WGS sequence"/>
</dbReference>
<accession>A0A8X6GSG1</accession>
<dbReference type="Pfam" id="PF08641">
    <property type="entry name" value="Mis14"/>
    <property type="match status" value="1"/>
</dbReference>
<dbReference type="PANTHER" id="PTHR31749:SF3">
    <property type="entry name" value="KINETOCHORE-ASSOCIATED PROTEIN NSL1 HOMOLOG"/>
    <property type="match status" value="1"/>
</dbReference>
<evidence type="ECO:0000313" key="3">
    <source>
        <dbReference type="Proteomes" id="UP000887116"/>
    </source>
</evidence>
<sequence length="228" mass="26401">MEDFGHSSVTETTTSLDDVEKKRKEDDDRIECSDSRHLDKILEVAIHHVTQLANSHLTEGKSQFISRFTEVFKNTVQENVTVNGLPWVIKKETLSTDEKKEQKQETKDALLSKLSDTLENTAHKRKHTPKQCSRVYSMQLKHERQNLKKAKIEHSIPIPTASFPNSSFSDRTEEFITICESVTSAKRDIQEQVEKLHQIQEKIEFTDNIVKQQKSHFEPLYDTGYISE</sequence>
<protein>
    <submittedName>
        <fullName evidence="2">Uncharacterized protein</fullName>
    </submittedName>
</protein>
<evidence type="ECO:0000256" key="1">
    <source>
        <dbReference type="SAM" id="MobiDB-lite"/>
    </source>
</evidence>
<keyword evidence="3" id="KW-1185">Reference proteome</keyword>